<protein>
    <submittedName>
        <fullName evidence="2">GCN5-related N-acetyltransferase</fullName>
    </submittedName>
</protein>
<dbReference type="AlphaFoldDB" id="A5VYP5"/>
<dbReference type="HOGENOM" id="CLU_013985_3_6_6"/>
<accession>A5VYP5</accession>
<proteinExistence type="predicted"/>
<dbReference type="EMBL" id="CP000712">
    <property type="protein sequence ID" value="ABQ77005.1"/>
    <property type="molecule type" value="Genomic_DNA"/>
</dbReference>
<dbReference type="GO" id="GO:0008999">
    <property type="term" value="F:protein-N-terminal-alanine acetyltransferase activity"/>
    <property type="evidence" value="ECO:0007669"/>
    <property type="project" value="TreeGrafter"/>
</dbReference>
<dbReference type="Gene3D" id="3.40.630.30">
    <property type="match status" value="1"/>
</dbReference>
<organism evidence="2">
    <name type="scientific">Pseudomonas putida (strain ATCC 700007 / DSM 6899 / JCM 31910 / BCRC 17059 / LMG 24140 / F1)</name>
    <dbReference type="NCBI Taxonomy" id="351746"/>
    <lineage>
        <taxon>Bacteria</taxon>
        <taxon>Pseudomonadati</taxon>
        <taxon>Pseudomonadota</taxon>
        <taxon>Gammaproteobacteria</taxon>
        <taxon>Pseudomonadales</taxon>
        <taxon>Pseudomonadaceae</taxon>
        <taxon>Pseudomonas</taxon>
    </lineage>
</organism>
<sequence>MDRRSGVTPPRSFPSDLCLDSPRLQLRPMRHADAAQWLAIMADPEVMRYWHHAPWQDLAEAESALAADREAYANGDQLKLGMYRRDNGELIGMVQLFNIDDISRRGEIGYCLASAVQGRGYMDEALTCFIDYLAHTLHMRRLEGEIDPRNQGSARTLERQGFVLEGTLRARWCVAGELSDSGIYGLLLEPPVA</sequence>
<dbReference type="GO" id="GO:1990189">
    <property type="term" value="F:protein N-terminal-serine acetyltransferase activity"/>
    <property type="evidence" value="ECO:0007669"/>
    <property type="project" value="TreeGrafter"/>
</dbReference>
<dbReference type="InterPro" id="IPR051908">
    <property type="entry name" value="Ribosomal_N-acetyltransferase"/>
</dbReference>
<dbReference type="Pfam" id="PF13302">
    <property type="entry name" value="Acetyltransf_3"/>
    <property type="match status" value="1"/>
</dbReference>
<dbReference type="GO" id="GO:0005737">
    <property type="term" value="C:cytoplasm"/>
    <property type="evidence" value="ECO:0007669"/>
    <property type="project" value="TreeGrafter"/>
</dbReference>
<dbReference type="eggNOG" id="COG1670">
    <property type="taxonomic scope" value="Bacteria"/>
</dbReference>
<dbReference type="PROSITE" id="PS51186">
    <property type="entry name" value="GNAT"/>
    <property type="match status" value="1"/>
</dbReference>
<reference evidence="2" key="1">
    <citation type="submission" date="2007-05" db="EMBL/GenBank/DDBJ databases">
        <title>Complete sequence of Pseudomonas putida F1.</title>
        <authorList>
            <consortium name="US DOE Joint Genome Institute"/>
            <person name="Copeland A."/>
            <person name="Lucas S."/>
            <person name="Lapidus A."/>
            <person name="Barry K."/>
            <person name="Detter J.C."/>
            <person name="Glavina del Rio T."/>
            <person name="Hammon N."/>
            <person name="Israni S."/>
            <person name="Dalin E."/>
            <person name="Tice H."/>
            <person name="Pitluck S."/>
            <person name="Chain P."/>
            <person name="Malfatti S."/>
            <person name="Shin M."/>
            <person name="Vergez L."/>
            <person name="Schmutz J."/>
            <person name="Larimer F."/>
            <person name="Land M."/>
            <person name="Hauser L."/>
            <person name="Kyrpides N."/>
            <person name="Lykidis A."/>
            <person name="Parales R."/>
            <person name="Richardson P."/>
        </authorList>
    </citation>
    <scope>NUCLEOTIDE SEQUENCE [LARGE SCALE GENOMIC DNA]</scope>
    <source>
        <strain evidence="2">F1</strain>
    </source>
</reference>
<dbReference type="PANTHER" id="PTHR43441:SF11">
    <property type="entry name" value="RIBOSOMAL-PROTEIN-SERINE ACETYLTRANSFERASE"/>
    <property type="match status" value="1"/>
</dbReference>
<dbReference type="PANTHER" id="PTHR43441">
    <property type="entry name" value="RIBOSOMAL-PROTEIN-SERINE ACETYLTRANSFERASE"/>
    <property type="match status" value="1"/>
</dbReference>
<dbReference type="InterPro" id="IPR000182">
    <property type="entry name" value="GNAT_dom"/>
</dbReference>
<evidence type="ECO:0000313" key="2">
    <source>
        <dbReference type="EMBL" id="ABQ77005.1"/>
    </source>
</evidence>
<dbReference type="SUPFAM" id="SSF55729">
    <property type="entry name" value="Acyl-CoA N-acyltransferases (Nat)"/>
    <property type="match status" value="1"/>
</dbReference>
<name>A5VYP5_PSEP1</name>
<dbReference type="KEGG" id="ppf:Pput_0843"/>
<keyword evidence="2" id="KW-0808">Transferase</keyword>
<evidence type="ECO:0000259" key="1">
    <source>
        <dbReference type="PROSITE" id="PS51186"/>
    </source>
</evidence>
<gene>
    <name evidence="2" type="ordered locus">Pput_0843</name>
</gene>
<feature type="domain" description="N-acetyltransferase" evidence="1">
    <location>
        <begin position="24"/>
        <end position="189"/>
    </location>
</feature>
<dbReference type="InterPro" id="IPR016181">
    <property type="entry name" value="Acyl_CoA_acyltransferase"/>
</dbReference>